<keyword evidence="2" id="KW-1185">Reference proteome</keyword>
<accession>A0A6A7AVE6</accession>
<dbReference type="Proteomes" id="UP000799423">
    <property type="component" value="Unassembled WGS sequence"/>
</dbReference>
<name>A0A6A7AVE6_9PLEO</name>
<protein>
    <submittedName>
        <fullName evidence="1">Uncharacterized protein</fullName>
    </submittedName>
</protein>
<evidence type="ECO:0000313" key="1">
    <source>
        <dbReference type="EMBL" id="KAF2847246.1"/>
    </source>
</evidence>
<reference evidence="1" key="1">
    <citation type="submission" date="2020-01" db="EMBL/GenBank/DDBJ databases">
        <authorList>
            <consortium name="DOE Joint Genome Institute"/>
            <person name="Haridas S."/>
            <person name="Albert R."/>
            <person name="Binder M."/>
            <person name="Bloem J."/>
            <person name="Labutti K."/>
            <person name="Salamov A."/>
            <person name="Andreopoulos B."/>
            <person name="Baker S.E."/>
            <person name="Barry K."/>
            <person name="Bills G."/>
            <person name="Bluhm B.H."/>
            <person name="Cannon C."/>
            <person name="Castanera R."/>
            <person name="Culley D.E."/>
            <person name="Daum C."/>
            <person name="Ezra D."/>
            <person name="Gonzalez J.B."/>
            <person name="Henrissat B."/>
            <person name="Kuo A."/>
            <person name="Liang C."/>
            <person name="Lipzen A."/>
            <person name="Lutzoni F."/>
            <person name="Magnuson J."/>
            <person name="Mondo S."/>
            <person name="Nolan M."/>
            <person name="Ohm R."/>
            <person name="Pangilinan J."/>
            <person name="Park H.-J."/>
            <person name="Ramirez L."/>
            <person name="Alfaro M."/>
            <person name="Sun H."/>
            <person name="Tritt A."/>
            <person name="Yoshinaga Y."/>
            <person name="Zwiers L.-H."/>
            <person name="Turgeon B.G."/>
            <person name="Goodwin S.B."/>
            <person name="Spatafora J.W."/>
            <person name="Crous P.W."/>
            <person name="Grigoriev I.V."/>
        </authorList>
    </citation>
    <scope>NUCLEOTIDE SEQUENCE</scope>
    <source>
        <strain evidence="1">IPT5</strain>
    </source>
</reference>
<gene>
    <name evidence="1" type="ORF">T440DRAFT_210803</name>
</gene>
<organism evidence="1 2">
    <name type="scientific">Plenodomus tracheiphilus IPT5</name>
    <dbReference type="NCBI Taxonomy" id="1408161"/>
    <lineage>
        <taxon>Eukaryota</taxon>
        <taxon>Fungi</taxon>
        <taxon>Dikarya</taxon>
        <taxon>Ascomycota</taxon>
        <taxon>Pezizomycotina</taxon>
        <taxon>Dothideomycetes</taxon>
        <taxon>Pleosporomycetidae</taxon>
        <taxon>Pleosporales</taxon>
        <taxon>Pleosporineae</taxon>
        <taxon>Leptosphaeriaceae</taxon>
        <taxon>Plenodomus</taxon>
    </lineage>
</organism>
<proteinExistence type="predicted"/>
<dbReference type="EMBL" id="MU006327">
    <property type="protein sequence ID" value="KAF2847246.1"/>
    <property type="molecule type" value="Genomic_DNA"/>
</dbReference>
<sequence length="184" mass="19877">MEYGRHICGPGEVVPCGELSWEQAVFQKTCRPIMCSSGPQIAPTGEILRARLGYHSATILLPCDILNSRLYPTVFDGTVAGIGVTACACLANLQVSVLLRADQVPQDLELKSKVSHLVRMHAAVQTAENNGVGFCTGCLLLLSIREKVIICDSMGFLRQAGRLYTPDTVEEPLTNLSLQCRTSG</sequence>
<evidence type="ECO:0000313" key="2">
    <source>
        <dbReference type="Proteomes" id="UP000799423"/>
    </source>
</evidence>
<dbReference type="AlphaFoldDB" id="A0A6A7AVE6"/>